<comment type="cofactor">
    <cofactor evidence="1 7">
        <name>Mg(2+)</name>
        <dbReference type="ChEBI" id="CHEBI:18420"/>
    </cofactor>
</comment>
<reference evidence="8 9" key="1">
    <citation type="journal article" date="2013" name="Stand. Genomic Sci.">
        <title>Genomic Encyclopedia of Type Strains, Phase I: The one thousand microbial genomes (KMG-I) project.</title>
        <authorList>
            <person name="Kyrpides N.C."/>
            <person name="Woyke T."/>
            <person name="Eisen J.A."/>
            <person name="Garrity G."/>
            <person name="Lilburn T.G."/>
            <person name="Beck B.J."/>
            <person name="Whitman W.B."/>
            <person name="Hugenholtz P."/>
            <person name="Klenk H.P."/>
        </authorList>
    </citation>
    <scope>NUCLEOTIDE SEQUENCE [LARGE SCALE GENOMIC DNA]</scope>
    <source>
        <strain evidence="8 9">DSM 13484</strain>
    </source>
</reference>
<gene>
    <name evidence="8" type="ORF">LX66_2541</name>
</gene>
<dbReference type="Pfam" id="PF08282">
    <property type="entry name" value="Hydrolase_3"/>
    <property type="match status" value="1"/>
</dbReference>
<keyword evidence="6 7" id="KW-0460">Magnesium</keyword>
<keyword evidence="9" id="KW-1185">Reference proteome</keyword>
<dbReference type="EMBL" id="VLLG01000003">
    <property type="protein sequence ID" value="TWI88456.1"/>
    <property type="molecule type" value="Genomic_DNA"/>
</dbReference>
<comment type="subunit">
    <text evidence="3">Homotetramer.</text>
</comment>
<dbReference type="SUPFAM" id="SSF56784">
    <property type="entry name" value="HAD-like"/>
    <property type="match status" value="1"/>
</dbReference>
<evidence type="ECO:0000313" key="9">
    <source>
        <dbReference type="Proteomes" id="UP000316778"/>
    </source>
</evidence>
<evidence type="ECO:0000256" key="1">
    <source>
        <dbReference type="ARBA" id="ARBA00001946"/>
    </source>
</evidence>
<evidence type="ECO:0000256" key="6">
    <source>
        <dbReference type="ARBA" id="ARBA00022842"/>
    </source>
</evidence>
<protein>
    <submittedName>
        <fullName evidence="8">3-deoxy-D-manno-octulosonate 8-phosphate phosphatase (KDO 8-P phosphatase)</fullName>
    </submittedName>
</protein>
<dbReference type="PIRSF" id="PIRSF006118">
    <property type="entry name" value="KDO8-P_Ptase"/>
    <property type="match status" value="1"/>
</dbReference>
<dbReference type="SFLD" id="SFLDG01138">
    <property type="entry name" value="C1.6.2:_Deoxy-d-mannose-octulo"/>
    <property type="match status" value="1"/>
</dbReference>
<feature type="binding site" evidence="7">
    <location>
        <position position="16"/>
    </location>
    <ligand>
        <name>Mg(2+)</name>
        <dbReference type="ChEBI" id="CHEBI:18420"/>
    </ligand>
</feature>
<evidence type="ECO:0000256" key="2">
    <source>
        <dbReference type="ARBA" id="ARBA00005893"/>
    </source>
</evidence>
<dbReference type="Gene3D" id="3.40.50.1000">
    <property type="entry name" value="HAD superfamily/HAD-like"/>
    <property type="match status" value="1"/>
</dbReference>
<dbReference type="NCBIfam" id="TIGR01670">
    <property type="entry name" value="KdsC-phosphatas"/>
    <property type="match status" value="1"/>
</dbReference>
<feature type="binding site" evidence="7">
    <location>
        <position position="109"/>
    </location>
    <ligand>
        <name>Mg(2+)</name>
        <dbReference type="ChEBI" id="CHEBI:18420"/>
    </ligand>
</feature>
<dbReference type="PANTHER" id="PTHR21485:SF3">
    <property type="entry name" value="N-ACYLNEURAMINATE CYTIDYLYLTRANSFERASE"/>
    <property type="match status" value="1"/>
</dbReference>
<evidence type="ECO:0000256" key="7">
    <source>
        <dbReference type="PIRSR" id="PIRSR006118-2"/>
    </source>
</evidence>
<dbReference type="InterPro" id="IPR036412">
    <property type="entry name" value="HAD-like_sf"/>
</dbReference>
<feature type="binding site" evidence="7">
    <location>
        <position position="18"/>
    </location>
    <ligand>
        <name>substrate</name>
    </ligand>
</feature>
<dbReference type="SFLD" id="SFLDG01136">
    <property type="entry name" value="C1.6:_Phosphoserine_Phosphatas"/>
    <property type="match status" value="1"/>
</dbReference>
<dbReference type="SFLD" id="SFLDS00003">
    <property type="entry name" value="Haloacid_Dehalogenase"/>
    <property type="match status" value="1"/>
</dbReference>
<organism evidence="8 9">
    <name type="scientific">Chitinophaga japonensis</name>
    <name type="common">Flexibacter japonensis</name>
    <dbReference type="NCBI Taxonomy" id="104662"/>
    <lineage>
        <taxon>Bacteria</taxon>
        <taxon>Pseudomonadati</taxon>
        <taxon>Bacteroidota</taxon>
        <taxon>Chitinophagia</taxon>
        <taxon>Chitinophagales</taxon>
        <taxon>Chitinophagaceae</taxon>
        <taxon>Chitinophaga</taxon>
    </lineage>
</organism>
<dbReference type="PANTHER" id="PTHR21485">
    <property type="entry name" value="HAD SUPERFAMILY MEMBERS CMAS AND KDSC"/>
    <property type="match status" value="1"/>
</dbReference>
<evidence type="ECO:0000256" key="3">
    <source>
        <dbReference type="ARBA" id="ARBA00011881"/>
    </source>
</evidence>
<dbReference type="FunFam" id="3.40.50.1000:FF:000029">
    <property type="entry name" value="3-deoxy-D-manno-octulosonate 8-phosphate phosphatase KdsC"/>
    <property type="match status" value="1"/>
</dbReference>
<evidence type="ECO:0000313" key="8">
    <source>
        <dbReference type="EMBL" id="TWI88456.1"/>
    </source>
</evidence>
<dbReference type="AlphaFoldDB" id="A0A562T5V0"/>
<dbReference type="GO" id="GO:0046872">
    <property type="term" value="F:metal ion binding"/>
    <property type="evidence" value="ECO:0007669"/>
    <property type="project" value="UniProtKB-KW"/>
</dbReference>
<dbReference type="InterPro" id="IPR010023">
    <property type="entry name" value="KdsC_fam"/>
</dbReference>
<dbReference type="Proteomes" id="UP000316778">
    <property type="component" value="Unassembled WGS sequence"/>
</dbReference>
<dbReference type="OrthoDB" id="9805604at2"/>
<comment type="caution">
    <text evidence="8">The sequence shown here is derived from an EMBL/GenBank/DDBJ whole genome shotgun (WGS) entry which is preliminary data.</text>
</comment>
<keyword evidence="5" id="KW-0378">Hydrolase</keyword>
<comment type="similarity">
    <text evidence="2">Belongs to the KdsC family.</text>
</comment>
<proteinExistence type="inferred from homology"/>
<evidence type="ECO:0000256" key="4">
    <source>
        <dbReference type="ARBA" id="ARBA00022723"/>
    </source>
</evidence>
<evidence type="ECO:0000256" key="5">
    <source>
        <dbReference type="ARBA" id="ARBA00022801"/>
    </source>
</evidence>
<accession>A0A562T5V0</accession>
<name>A0A562T5V0_CHIJA</name>
<dbReference type="InterPro" id="IPR023214">
    <property type="entry name" value="HAD_sf"/>
</dbReference>
<dbReference type="InterPro" id="IPR050793">
    <property type="entry name" value="CMP-NeuNAc_synthase"/>
</dbReference>
<dbReference type="GO" id="GO:0016788">
    <property type="term" value="F:hydrolase activity, acting on ester bonds"/>
    <property type="evidence" value="ECO:0007669"/>
    <property type="project" value="InterPro"/>
</dbReference>
<keyword evidence="4 7" id="KW-0479">Metal-binding</keyword>
<dbReference type="GO" id="GO:0008781">
    <property type="term" value="F:N-acylneuraminate cytidylyltransferase activity"/>
    <property type="evidence" value="ECO:0007669"/>
    <property type="project" value="TreeGrafter"/>
</dbReference>
<dbReference type="RefSeq" id="WP_145713845.1">
    <property type="nucleotide sequence ID" value="NZ_BAAAFY010000001.1"/>
</dbReference>
<sequence length="173" mass="19155">MNVLSLFKHITTFVLDVDGVLTDGTVQLLPGGELSRKMNVKDGYALQLAVKKGYRIVVISGGKSESVVSRLQGLGIKDIYVNVTDKQEQLQDYVLENTLRWEEVLFMGDDIPDYRAMQMVGLPVCPADAVPEIKSICRYISPVSGGNGCVREIIEKVLKLNGHWEIDETIASK</sequence>